<dbReference type="EMBL" id="CP127247">
    <property type="protein sequence ID" value="WIY25961.1"/>
    <property type="molecule type" value="Genomic_DNA"/>
</dbReference>
<organism evidence="2 3">
    <name type="scientific">Parasedimentitalea psychrophila</name>
    <dbReference type="NCBI Taxonomy" id="2997337"/>
    <lineage>
        <taxon>Bacteria</taxon>
        <taxon>Pseudomonadati</taxon>
        <taxon>Pseudomonadota</taxon>
        <taxon>Alphaproteobacteria</taxon>
        <taxon>Rhodobacterales</taxon>
        <taxon>Paracoccaceae</taxon>
        <taxon>Parasedimentitalea</taxon>
    </lineage>
</organism>
<gene>
    <name evidence="2" type="ORF">QPJ95_03215</name>
</gene>
<dbReference type="KEGG" id="ppso:QPJ95_03215"/>
<keyword evidence="3" id="KW-1185">Reference proteome</keyword>
<proteinExistence type="predicted"/>
<sequence>MNLLNKKIMLLTTVLASSLLLAPAAMAEDGLTILNGSAEKLNLQVSAFNGCNSNNLKGAHTIKPNSFKSYDVSGGIGKSCTNTAVASIGAAQTAFTFNMSSGNPAYIQDLIVVSGGGLSVKKSGDHDLQIGLK</sequence>
<accession>A0A9Y2KZH1</accession>
<reference evidence="2 3" key="1">
    <citation type="submission" date="2023-06" db="EMBL/GenBank/DDBJ databases">
        <title>Parasedimentitalea psychrophila sp. nov., a psychrophilic bacterium isolated from deep-sea sediment.</title>
        <authorList>
            <person name="Li A."/>
        </authorList>
    </citation>
    <scope>NUCLEOTIDE SEQUENCE [LARGE SCALE GENOMIC DNA]</scope>
    <source>
        <strain evidence="2 3">QS115</strain>
    </source>
</reference>
<evidence type="ECO:0008006" key="4">
    <source>
        <dbReference type="Google" id="ProtNLM"/>
    </source>
</evidence>
<keyword evidence="1" id="KW-0732">Signal</keyword>
<name>A0A9Y2KZH1_9RHOB</name>
<protein>
    <recommendedName>
        <fullName evidence="4">Spore coat protein U domain-containing protein</fullName>
    </recommendedName>
</protein>
<evidence type="ECO:0000313" key="2">
    <source>
        <dbReference type="EMBL" id="WIY25961.1"/>
    </source>
</evidence>
<evidence type="ECO:0000313" key="3">
    <source>
        <dbReference type="Proteomes" id="UP001238334"/>
    </source>
</evidence>
<feature type="chain" id="PRO_5040955566" description="Spore coat protein U domain-containing protein" evidence="1">
    <location>
        <begin position="28"/>
        <end position="133"/>
    </location>
</feature>
<dbReference type="RefSeq" id="WP_270918380.1">
    <property type="nucleotide sequence ID" value="NZ_CP127247.1"/>
</dbReference>
<dbReference type="AlphaFoldDB" id="A0A9Y2KZH1"/>
<evidence type="ECO:0000256" key="1">
    <source>
        <dbReference type="SAM" id="SignalP"/>
    </source>
</evidence>
<feature type="signal peptide" evidence="1">
    <location>
        <begin position="1"/>
        <end position="27"/>
    </location>
</feature>
<dbReference type="Proteomes" id="UP001238334">
    <property type="component" value="Chromosome"/>
</dbReference>